<dbReference type="PANTHER" id="PTHR11926">
    <property type="entry name" value="GLUCOSYL/GLUCURONOSYL TRANSFERASES"/>
    <property type="match status" value="1"/>
</dbReference>
<accession>A0AAV6XE66</accession>
<comment type="caution">
    <text evidence="2">The sequence shown here is derived from an EMBL/GenBank/DDBJ whole genome shotgun (WGS) entry which is preliminary data.</text>
</comment>
<dbReference type="GO" id="GO:0080044">
    <property type="term" value="F:quercetin 7-O-glucosyltransferase activity"/>
    <property type="evidence" value="ECO:0007669"/>
    <property type="project" value="TreeGrafter"/>
</dbReference>
<dbReference type="Proteomes" id="UP000826271">
    <property type="component" value="Unassembled WGS sequence"/>
</dbReference>
<evidence type="ECO:0000256" key="1">
    <source>
        <dbReference type="ARBA" id="ARBA00009995"/>
    </source>
</evidence>
<dbReference type="AlphaFoldDB" id="A0AAV6XE66"/>
<dbReference type="SUPFAM" id="SSF53756">
    <property type="entry name" value="UDP-Glycosyltransferase/glycogen phosphorylase"/>
    <property type="match status" value="2"/>
</dbReference>
<gene>
    <name evidence="2" type="ORF">BUALT_Bualt06G0050500</name>
</gene>
<sequence length="259" mass="29369">MIHWPCFVDQQVNSRYVGEASKFGLDMKDTCDRVIVEKMIRELMELKKDEFLERTAKMSGLGKASVNEVIERAAKVKPIIPNNMANQTALYPPHVLIFPLPIQGPVTCMLKLAELFYLKNVQVTFLNTQHIQQRFRSCTDNENYFKKYPNFRFETVPDGLPEENPRMGDQIPNLLESMEAVAMPIIVKMVSCGGMYGPDSDKPITCIIGDEVFIFATHVAKEIGVQLLYFDTIVAFGVICVCLNSFKLGSFVSKVCFNY</sequence>
<proteinExistence type="inferred from homology"/>
<dbReference type="Gene3D" id="3.40.50.2000">
    <property type="entry name" value="Glycogen Phosphorylase B"/>
    <property type="match status" value="2"/>
</dbReference>
<evidence type="ECO:0000313" key="3">
    <source>
        <dbReference type="Proteomes" id="UP000826271"/>
    </source>
</evidence>
<keyword evidence="3" id="KW-1185">Reference proteome</keyword>
<protein>
    <submittedName>
        <fullName evidence="2">Uncharacterized protein</fullName>
    </submittedName>
</protein>
<evidence type="ECO:0000313" key="2">
    <source>
        <dbReference type="EMBL" id="KAG8380769.1"/>
    </source>
</evidence>
<name>A0AAV6XE66_9LAMI</name>
<dbReference type="EMBL" id="WHWC01000006">
    <property type="protein sequence ID" value="KAG8380769.1"/>
    <property type="molecule type" value="Genomic_DNA"/>
</dbReference>
<comment type="similarity">
    <text evidence="1">Belongs to the UDP-glycosyltransferase family.</text>
</comment>
<reference evidence="2" key="1">
    <citation type="submission" date="2019-10" db="EMBL/GenBank/DDBJ databases">
        <authorList>
            <person name="Zhang R."/>
            <person name="Pan Y."/>
            <person name="Wang J."/>
            <person name="Ma R."/>
            <person name="Yu S."/>
        </authorList>
    </citation>
    <scope>NUCLEOTIDE SEQUENCE</scope>
    <source>
        <strain evidence="2">LA-IB0</strain>
        <tissue evidence="2">Leaf</tissue>
    </source>
</reference>
<organism evidence="2 3">
    <name type="scientific">Buddleja alternifolia</name>
    <dbReference type="NCBI Taxonomy" id="168488"/>
    <lineage>
        <taxon>Eukaryota</taxon>
        <taxon>Viridiplantae</taxon>
        <taxon>Streptophyta</taxon>
        <taxon>Embryophyta</taxon>
        <taxon>Tracheophyta</taxon>
        <taxon>Spermatophyta</taxon>
        <taxon>Magnoliopsida</taxon>
        <taxon>eudicotyledons</taxon>
        <taxon>Gunneridae</taxon>
        <taxon>Pentapetalae</taxon>
        <taxon>asterids</taxon>
        <taxon>lamiids</taxon>
        <taxon>Lamiales</taxon>
        <taxon>Scrophulariaceae</taxon>
        <taxon>Buddlejeae</taxon>
        <taxon>Buddleja</taxon>
    </lineage>
</organism>
<dbReference type="GO" id="GO:0080043">
    <property type="term" value="F:quercetin 3-O-glucosyltransferase activity"/>
    <property type="evidence" value="ECO:0007669"/>
    <property type="project" value="TreeGrafter"/>
</dbReference>
<dbReference type="PANTHER" id="PTHR11926:SF1392">
    <property type="entry name" value="GLYCOSYLTRANSFERASE"/>
    <property type="match status" value="1"/>
</dbReference>